<gene>
    <name evidence="1" type="ORF">SAMN05660976_00691</name>
</gene>
<organism evidence="1 2">
    <name type="scientific">Nonomuraea pusilla</name>
    <dbReference type="NCBI Taxonomy" id="46177"/>
    <lineage>
        <taxon>Bacteria</taxon>
        <taxon>Bacillati</taxon>
        <taxon>Actinomycetota</taxon>
        <taxon>Actinomycetes</taxon>
        <taxon>Streptosporangiales</taxon>
        <taxon>Streptosporangiaceae</taxon>
        <taxon>Nonomuraea</taxon>
    </lineage>
</organism>
<reference evidence="1 2" key="1">
    <citation type="submission" date="2016-10" db="EMBL/GenBank/DDBJ databases">
        <authorList>
            <person name="de Groot N.N."/>
        </authorList>
    </citation>
    <scope>NUCLEOTIDE SEQUENCE [LARGE SCALE GENOMIC DNA]</scope>
    <source>
        <strain evidence="1 2">DSM 43357</strain>
    </source>
</reference>
<evidence type="ECO:0000313" key="1">
    <source>
        <dbReference type="EMBL" id="SEK57540.1"/>
    </source>
</evidence>
<sequence length="49" mass="5181">MNEVGLYSISVRDMDVPDLVARAAGNDISFLHLGGGPRGVDLAPKRRSG</sequence>
<name>A0A1H7I7R6_9ACTN</name>
<dbReference type="Proteomes" id="UP000198953">
    <property type="component" value="Unassembled WGS sequence"/>
</dbReference>
<keyword evidence="2" id="KW-1185">Reference proteome</keyword>
<dbReference type="EMBL" id="FOBF01000002">
    <property type="protein sequence ID" value="SEK57540.1"/>
    <property type="molecule type" value="Genomic_DNA"/>
</dbReference>
<proteinExistence type="predicted"/>
<evidence type="ECO:0000313" key="2">
    <source>
        <dbReference type="Proteomes" id="UP000198953"/>
    </source>
</evidence>
<accession>A0A1H7I7R6</accession>
<protein>
    <submittedName>
        <fullName evidence="1">Uncharacterized protein</fullName>
    </submittedName>
</protein>
<dbReference type="AlphaFoldDB" id="A0A1H7I7R6"/>